<evidence type="ECO:0000313" key="2">
    <source>
        <dbReference type="Proteomes" id="UP001523392"/>
    </source>
</evidence>
<accession>A0ABT1D119</accession>
<reference evidence="1 2" key="1">
    <citation type="submission" date="2021-12" db="EMBL/GenBank/DDBJ databases">
        <title>Siccirubricoccus leaddurans sp. nov., a high concentration Zn2+ tolerance bacterium.</title>
        <authorList>
            <person name="Cao Y."/>
        </authorList>
    </citation>
    <scope>NUCLEOTIDE SEQUENCE [LARGE SCALE GENOMIC DNA]</scope>
    <source>
        <strain evidence="1 2">KC 17139</strain>
    </source>
</reference>
<dbReference type="Proteomes" id="UP001523392">
    <property type="component" value="Unassembled WGS sequence"/>
</dbReference>
<name>A0ABT1D119_9PROT</name>
<comment type="caution">
    <text evidence="1">The sequence shown here is derived from an EMBL/GenBank/DDBJ whole genome shotgun (WGS) entry which is preliminary data.</text>
</comment>
<evidence type="ECO:0000313" key="1">
    <source>
        <dbReference type="EMBL" id="MCO6415352.1"/>
    </source>
</evidence>
<keyword evidence="2" id="KW-1185">Reference proteome</keyword>
<sequence>MLHQRVHIRLGGRRWRLSANPEDRFDGFHDAGLLELAMGDQTAMEALRRLHHDHHPGATMAPIPDDEVIRQVGGLLQTGRICMIADGQFDSYVAPFEPRYSGSAWWHAHEGKYPNSTSIDDLSDLFRPRVRAFVDALEEAGAMVQVEATRRDKIRAFLMHYAWLVAHGGILPKKVPKRDGLSIIWDHGNLKASKKAAMEMVKLFEMAHIAALSSNHIAGNAIDMSITWSGTLEVKNAKGKVVKVKAPRNGGKNTTLHAVGASYKVYKLVKDPPDDPHWSHNGG</sequence>
<proteinExistence type="predicted"/>
<protein>
    <submittedName>
        <fullName evidence="1">Uncharacterized protein</fullName>
    </submittedName>
</protein>
<gene>
    <name evidence="1" type="ORF">JYK14_04060</name>
</gene>
<dbReference type="RefSeq" id="WP_252951948.1">
    <property type="nucleotide sequence ID" value="NZ_JAFIRR010000023.1"/>
</dbReference>
<organism evidence="1 2">
    <name type="scientific">Siccirubricoccus soli</name>
    <dbReference type="NCBI Taxonomy" id="2899147"/>
    <lineage>
        <taxon>Bacteria</taxon>
        <taxon>Pseudomonadati</taxon>
        <taxon>Pseudomonadota</taxon>
        <taxon>Alphaproteobacteria</taxon>
        <taxon>Acetobacterales</taxon>
        <taxon>Roseomonadaceae</taxon>
        <taxon>Siccirubricoccus</taxon>
    </lineage>
</organism>
<dbReference type="EMBL" id="JAFIRR010000023">
    <property type="protein sequence ID" value="MCO6415352.1"/>
    <property type="molecule type" value="Genomic_DNA"/>
</dbReference>